<gene>
    <name evidence="1" type="ORF">SNAT2548_LOCUS12583</name>
</gene>
<comment type="caution">
    <text evidence="1">The sequence shown here is derived from an EMBL/GenBank/DDBJ whole genome shotgun (WGS) entry which is preliminary data.</text>
</comment>
<organism evidence="1 2">
    <name type="scientific">Symbiodinium natans</name>
    <dbReference type="NCBI Taxonomy" id="878477"/>
    <lineage>
        <taxon>Eukaryota</taxon>
        <taxon>Sar</taxon>
        <taxon>Alveolata</taxon>
        <taxon>Dinophyceae</taxon>
        <taxon>Suessiales</taxon>
        <taxon>Symbiodiniaceae</taxon>
        <taxon>Symbiodinium</taxon>
    </lineage>
</organism>
<reference evidence="1" key="1">
    <citation type="submission" date="2021-02" db="EMBL/GenBank/DDBJ databases">
        <authorList>
            <person name="Dougan E. K."/>
            <person name="Rhodes N."/>
            <person name="Thang M."/>
            <person name="Chan C."/>
        </authorList>
    </citation>
    <scope>NUCLEOTIDE SEQUENCE</scope>
</reference>
<protein>
    <submittedName>
        <fullName evidence="1">Uncharacterized protein</fullName>
    </submittedName>
</protein>
<sequence length="58" mass="6180">MQMDADAFAEEMRALASKHQRQLLDLATSQSDSLLAALESFAGGVPDNAEAAMRLEVG</sequence>
<evidence type="ECO:0000313" key="1">
    <source>
        <dbReference type="EMBL" id="CAE7252370.1"/>
    </source>
</evidence>
<name>A0A812LZC1_9DINO</name>
<keyword evidence="2" id="KW-1185">Reference proteome</keyword>
<evidence type="ECO:0000313" key="2">
    <source>
        <dbReference type="Proteomes" id="UP000604046"/>
    </source>
</evidence>
<dbReference type="AlphaFoldDB" id="A0A812LZC1"/>
<dbReference type="EMBL" id="CAJNDS010001224">
    <property type="protein sequence ID" value="CAE7252370.1"/>
    <property type="molecule type" value="Genomic_DNA"/>
</dbReference>
<dbReference type="Proteomes" id="UP000604046">
    <property type="component" value="Unassembled WGS sequence"/>
</dbReference>
<accession>A0A812LZC1</accession>
<proteinExistence type="predicted"/>